<dbReference type="CDD" id="cd01948">
    <property type="entry name" value="EAL"/>
    <property type="match status" value="1"/>
</dbReference>
<dbReference type="Proteomes" id="UP000054935">
    <property type="component" value="Unassembled WGS sequence"/>
</dbReference>
<dbReference type="SMART" id="SM00267">
    <property type="entry name" value="GGDEF"/>
    <property type="match status" value="1"/>
</dbReference>
<dbReference type="Pfam" id="PF00563">
    <property type="entry name" value="EAL"/>
    <property type="match status" value="1"/>
</dbReference>
<dbReference type="Pfam" id="PF00990">
    <property type="entry name" value="GGDEF"/>
    <property type="match status" value="1"/>
</dbReference>
<dbReference type="InterPro" id="IPR035919">
    <property type="entry name" value="EAL_sf"/>
</dbReference>
<dbReference type="PANTHER" id="PTHR33121:SF79">
    <property type="entry name" value="CYCLIC DI-GMP PHOSPHODIESTERASE PDED-RELATED"/>
    <property type="match status" value="1"/>
</dbReference>
<dbReference type="RefSeq" id="WP_058246193.1">
    <property type="nucleotide sequence ID" value="NZ_CYSE01000001.1"/>
</dbReference>
<dbReference type="InterPro" id="IPR001633">
    <property type="entry name" value="EAL_dom"/>
</dbReference>
<dbReference type="SMART" id="SM00052">
    <property type="entry name" value="EAL"/>
    <property type="match status" value="1"/>
</dbReference>
<keyword evidence="4" id="KW-1185">Reference proteome</keyword>
<dbReference type="GO" id="GO:0071111">
    <property type="term" value="F:cyclic-guanylate-specific phosphodiesterase activity"/>
    <property type="evidence" value="ECO:0007669"/>
    <property type="project" value="UniProtKB-EC"/>
</dbReference>
<protein>
    <submittedName>
        <fullName evidence="3">Cyclic di-GMP phosphodiesterase Gmr</fullName>
        <ecNumber evidence="3">3.1.4.52</ecNumber>
    </submittedName>
</protein>
<proteinExistence type="predicted"/>
<dbReference type="PROSITE" id="PS50887">
    <property type="entry name" value="GGDEF"/>
    <property type="match status" value="1"/>
</dbReference>
<dbReference type="OrthoDB" id="9814202at2"/>
<dbReference type="EC" id="3.1.4.52" evidence="3"/>
<dbReference type="InterPro" id="IPR050706">
    <property type="entry name" value="Cyclic-di-GMP_PDE-like"/>
</dbReference>
<dbReference type="SUPFAM" id="SSF55073">
    <property type="entry name" value="Nucleotide cyclase"/>
    <property type="match status" value="1"/>
</dbReference>
<dbReference type="NCBIfam" id="TIGR00254">
    <property type="entry name" value="GGDEF"/>
    <property type="match status" value="1"/>
</dbReference>
<feature type="domain" description="EAL" evidence="1">
    <location>
        <begin position="343"/>
        <end position="597"/>
    </location>
</feature>
<dbReference type="PANTHER" id="PTHR33121">
    <property type="entry name" value="CYCLIC DI-GMP PHOSPHODIESTERASE PDEF"/>
    <property type="match status" value="1"/>
</dbReference>
<dbReference type="PROSITE" id="PS50883">
    <property type="entry name" value="EAL"/>
    <property type="match status" value="1"/>
</dbReference>
<dbReference type="EMBL" id="CYSE01000001">
    <property type="protein sequence ID" value="CUH75895.1"/>
    <property type="molecule type" value="Genomic_DNA"/>
</dbReference>
<evidence type="ECO:0000259" key="1">
    <source>
        <dbReference type="PROSITE" id="PS50883"/>
    </source>
</evidence>
<dbReference type="AlphaFoldDB" id="A0A0P1GMN4"/>
<evidence type="ECO:0000313" key="4">
    <source>
        <dbReference type="Proteomes" id="UP000054935"/>
    </source>
</evidence>
<organism evidence="3 4">
    <name type="scientific">Tropicibacter naphthalenivorans</name>
    <dbReference type="NCBI Taxonomy" id="441103"/>
    <lineage>
        <taxon>Bacteria</taxon>
        <taxon>Pseudomonadati</taxon>
        <taxon>Pseudomonadota</taxon>
        <taxon>Alphaproteobacteria</taxon>
        <taxon>Rhodobacterales</taxon>
        <taxon>Roseobacteraceae</taxon>
        <taxon>Tropicibacter</taxon>
    </lineage>
</organism>
<dbReference type="CDD" id="cd01949">
    <property type="entry name" value="GGDEF"/>
    <property type="match status" value="1"/>
</dbReference>
<dbReference type="Gene3D" id="3.30.70.270">
    <property type="match status" value="1"/>
</dbReference>
<accession>A0A0P1GMN4</accession>
<name>A0A0P1GMN4_9RHOB</name>
<evidence type="ECO:0000259" key="2">
    <source>
        <dbReference type="PROSITE" id="PS50887"/>
    </source>
</evidence>
<dbReference type="InterPro" id="IPR029787">
    <property type="entry name" value="Nucleotide_cyclase"/>
</dbReference>
<sequence>MTRLWSKALIEEDGEPIQEFRRFLSSFGQAAVSGLGAEALHVCLCQTFTRSETPIQGMWPDPAPGEAAAQSPELITAAMAQFEAIQGGGPTWMWHRATADGLEILTIALANGDGRIMAVVGLMYRKPDRAAAEPAAMALMKAGEALLDSLFTRFFTEFDLMVLERRNARLTKLARIDRLTGLENATSFETKACERLRTTDEPAALVVIDVDHFKLVNDLYGHQFGDRYLKLVAESIIHAMPQGAIVGRIGGDEFAVCLDLPGDEAAHLSEILVFCRNAVMRAAATLDKPDLGRISMGAALFPSQAKSFRALFELADAGLYAAKRSGRSAYRIFDPSRHQTFNSRAMGQLFLDAIDQGRVVPFFQPIVDLDTGQPAYFEVLARWEDGAGGIRTPEDFATILSDYRFANILTETVVGQALEVAAQARQSGSRAKLSVNLCALDLTKPEFVFDMQALLAQHGAEWCDIVFEVTETTMLDCGRQRIFQTLAELRSRGAQVALDDFGMGYGGLRHLRDWPIDILKIDGSFVAGMDSNPKDRVIVEAILHIARQTGLTVIAEGIETEQQRQMLRDIGCVYGQGYLFSCPGPQGALFDMLGAASQVGVGAA</sequence>
<dbReference type="STRING" id="441103.TRN7648_00680"/>
<feature type="domain" description="GGDEF" evidence="2">
    <location>
        <begin position="201"/>
        <end position="335"/>
    </location>
</feature>
<dbReference type="SUPFAM" id="SSF141868">
    <property type="entry name" value="EAL domain-like"/>
    <property type="match status" value="1"/>
</dbReference>
<gene>
    <name evidence="3" type="primary">gmr_1</name>
    <name evidence="3" type="ORF">TRN7648_00680</name>
</gene>
<keyword evidence="3" id="KW-0378">Hydrolase</keyword>
<reference evidence="3 4" key="1">
    <citation type="submission" date="2015-09" db="EMBL/GenBank/DDBJ databases">
        <authorList>
            <consortium name="Swine Surveillance"/>
        </authorList>
    </citation>
    <scope>NUCLEOTIDE SEQUENCE [LARGE SCALE GENOMIC DNA]</scope>
    <source>
        <strain evidence="3 4">CECT 7648</strain>
    </source>
</reference>
<dbReference type="Gene3D" id="3.20.20.450">
    <property type="entry name" value="EAL domain"/>
    <property type="match status" value="1"/>
</dbReference>
<dbReference type="InterPro" id="IPR043128">
    <property type="entry name" value="Rev_trsase/Diguanyl_cyclase"/>
</dbReference>
<dbReference type="InterPro" id="IPR000160">
    <property type="entry name" value="GGDEF_dom"/>
</dbReference>
<evidence type="ECO:0000313" key="3">
    <source>
        <dbReference type="EMBL" id="CUH75895.1"/>
    </source>
</evidence>